<keyword evidence="3" id="KW-1185">Reference proteome</keyword>
<dbReference type="OrthoDB" id="2404451at2759"/>
<gene>
    <name evidence="2" type="ORF">MSAN_02111100</name>
</gene>
<name>A0A8H6XG30_9AGAR</name>
<feature type="compositionally biased region" description="Low complexity" evidence="1">
    <location>
        <begin position="140"/>
        <end position="155"/>
    </location>
</feature>
<feature type="region of interest" description="Disordered" evidence="1">
    <location>
        <begin position="33"/>
        <end position="92"/>
    </location>
</feature>
<evidence type="ECO:0000313" key="3">
    <source>
        <dbReference type="Proteomes" id="UP000623467"/>
    </source>
</evidence>
<dbReference type="PANTHER" id="PTHR46579:SF1">
    <property type="entry name" value="F5_8 TYPE C DOMAIN-CONTAINING PROTEIN"/>
    <property type="match status" value="1"/>
</dbReference>
<sequence>MSSSPEMSEIPDPERKKICHCKPTCGKIIRGRTRRHHYELVPPESIRPSVSPPPSRTGSPCEDTLNDITDSLSPGSIHPSVSPSPFGISTSCEDEIHDSLAPHLDWQHSDPPGDDSTMCDVIAEDMSDHSDMDVDDDASDTTSSASFPSVSTAPANDELDPWRSFDELQDKDEPISREEMVRQLEEMLGPGDDWGSEDTLSTELDAEDEARLWDQRNAILTEQDRDNIRAFHLKLVSKMPRTAYNQMVYAFSHKMDLSSEWVMFHRMALLSGVEPRWFDCCPESCIAYTGAYSELTECPHCNGPRFSPTGKSRRMFCYLPIIPRLQGFFQNPKTIERLLYRANYEHIPGEISDVFDCEHYRSLCDKQVILDGKTLPHKYFSNKYDICLGVCMDSDLLFKRNRGGPSATPILVKNYNIKPELRTHLDPLDGGLMSAGVIPGPHPPKDVHSFLIPYDDECAELAVGVKTFNASTREFFLLHGYNLFEMGDIIATEKSLNIKGHNSFSPCRSCEIKGVRNVTGGEKLYYVPLTYPDGRSWDPEHLPLRSPERLEAVIQKFEQIEDSFNDPNAAAKAKEKLSKFHGIKGLPALRRVGSLHYPRSRPWDLMHLLFENVIPNLVKLWSGKFKGLDTGTEDYEIDEETWEQIWAETTAAVQNIPADFVRALGANPTYYTAEAWAFWFTYLTPILLKDRFQNSKYHVHLCGLSEIIKTCLRFTLTTAQVERLRKDIINWVHTYEEYNFYYQYSESRLRVCTLTIHGMLHIPDDILFCGPSWTTWTYFMERYCGILQAGLRSKRFPWSNLNNNVLHVAYLEQLNARYDLEDELSRSKNLGAKKGEYTCEAYPQAILIPPYKREYKPDESLRTAIALHFAELLGKCPKDILPLMPETIPSFGKLRVRSGDSIRSHSACGDGSTAERNMSYIRYEDQVRRRINEPWVAKILYGRLDRILDCTLPRSTRLGHLSGEKRLLAVITPCKNTQGKDAALESTTYRGLGDPIVLDLQAVVAVVGRVETRSKWYIVDRTGGVICPEFTMPDEEWEES</sequence>
<organism evidence="2 3">
    <name type="scientific">Mycena sanguinolenta</name>
    <dbReference type="NCBI Taxonomy" id="230812"/>
    <lineage>
        <taxon>Eukaryota</taxon>
        <taxon>Fungi</taxon>
        <taxon>Dikarya</taxon>
        <taxon>Basidiomycota</taxon>
        <taxon>Agaricomycotina</taxon>
        <taxon>Agaricomycetes</taxon>
        <taxon>Agaricomycetidae</taxon>
        <taxon>Agaricales</taxon>
        <taxon>Marasmiineae</taxon>
        <taxon>Mycenaceae</taxon>
        <taxon>Mycena</taxon>
    </lineage>
</organism>
<protein>
    <recommendedName>
        <fullName evidence="4">Transposase family Tnp2 protein</fullName>
    </recommendedName>
</protein>
<proteinExistence type="predicted"/>
<evidence type="ECO:0000313" key="2">
    <source>
        <dbReference type="EMBL" id="KAF7340818.1"/>
    </source>
</evidence>
<evidence type="ECO:0000256" key="1">
    <source>
        <dbReference type="SAM" id="MobiDB-lite"/>
    </source>
</evidence>
<dbReference type="PANTHER" id="PTHR46579">
    <property type="entry name" value="F5/8 TYPE C DOMAIN-CONTAINING PROTEIN-RELATED"/>
    <property type="match status" value="1"/>
</dbReference>
<dbReference type="EMBL" id="JACAZH010000029">
    <property type="protein sequence ID" value="KAF7340818.1"/>
    <property type="molecule type" value="Genomic_DNA"/>
</dbReference>
<comment type="caution">
    <text evidence="2">The sequence shown here is derived from an EMBL/GenBank/DDBJ whole genome shotgun (WGS) entry which is preliminary data.</text>
</comment>
<evidence type="ECO:0008006" key="4">
    <source>
        <dbReference type="Google" id="ProtNLM"/>
    </source>
</evidence>
<feature type="compositionally biased region" description="Polar residues" evidence="1">
    <location>
        <begin position="66"/>
        <end position="91"/>
    </location>
</feature>
<accession>A0A8H6XG30</accession>
<dbReference type="AlphaFoldDB" id="A0A8H6XG30"/>
<dbReference type="Proteomes" id="UP000623467">
    <property type="component" value="Unassembled WGS sequence"/>
</dbReference>
<reference evidence="2" key="1">
    <citation type="submission" date="2020-05" db="EMBL/GenBank/DDBJ databases">
        <title>Mycena genomes resolve the evolution of fungal bioluminescence.</title>
        <authorList>
            <person name="Tsai I.J."/>
        </authorList>
    </citation>
    <scope>NUCLEOTIDE SEQUENCE</scope>
    <source>
        <strain evidence="2">160909Yilan</strain>
    </source>
</reference>
<feature type="region of interest" description="Disordered" evidence="1">
    <location>
        <begin position="129"/>
        <end position="162"/>
    </location>
</feature>